<reference evidence="8" key="1">
    <citation type="submission" date="2018-06" db="EMBL/GenBank/DDBJ databases">
        <authorList>
            <person name="Zhirakovskaya E."/>
        </authorList>
    </citation>
    <scope>NUCLEOTIDE SEQUENCE</scope>
</reference>
<dbReference type="GO" id="GO:0016987">
    <property type="term" value="F:sigma factor activity"/>
    <property type="evidence" value="ECO:0007669"/>
    <property type="project" value="UniProtKB-KW"/>
</dbReference>
<evidence type="ECO:0000313" key="8">
    <source>
        <dbReference type="EMBL" id="VAW32181.1"/>
    </source>
</evidence>
<evidence type="ECO:0008006" key="9">
    <source>
        <dbReference type="Google" id="ProtNLM"/>
    </source>
</evidence>
<dbReference type="PANTHER" id="PTHR43133">
    <property type="entry name" value="RNA POLYMERASE ECF-TYPE SIGMA FACTO"/>
    <property type="match status" value="1"/>
</dbReference>
<dbReference type="SUPFAM" id="SSF88659">
    <property type="entry name" value="Sigma3 and sigma4 domains of RNA polymerase sigma factors"/>
    <property type="match status" value="1"/>
</dbReference>
<dbReference type="InterPro" id="IPR014284">
    <property type="entry name" value="RNA_pol_sigma-70_dom"/>
</dbReference>
<dbReference type="InterPro" id="IPR007630">
    <property type="entry name" value="RNA_pol_sigma70_r4"/>
</dbReference>
<dbReference type="InterPro" id="IPR007627">
    <property type="entry name" value="RNA_pol_sigma70_r2"/>
</dbReference>
<evidence type="ECO:0000256" key="5">
    <source>
        <dbReference type="ARBA" id="ARBA00023163"/>
    </source>
</evidence>
<evidence type="ECO:0000259" key="6">
    <source>
        <dbReference type="Pfam" id="PF04542"/>
    </source>
</evidence>
<keyword evidence="5" id="KW-0804">Transcription</keyword>
<sequence>MAVLRNWATENFLLEFQIIVQDELLLLHRAKSLDEEALAQVHEQYYNAIYRYMSYRVNDLQTAEDLTSEVFIRFLHAIQQKNAPQNTIRGWLFGAASLILKEHYRRKKRTQLTELDESLPSEWQEPTEDIEMQDNKKALHRAMANLTEDQQQVLALRFGSEMPVRDVAKSMNKSEGSIKMLQVRAIAALTRVMIGSERT</sequence>
<dbReference type="CDD" id="cd06171">
    <property type="entry name" value="Sigma70_r4"/>
    <property type="match status" value="1"/>
</dbReference>
<name>A0A3B0ULZ6_9ZZZZ</name>
<dbReference type="SUPFAM" id="SSF88946">
    <property type="entry name" value="Sigma2 domain of RNA polymerase sigma factors"/>
    <property type="match status" value="1"/>
</dbReference>
<keyword evidence="3" id="KW-0731">Sigma factor</keyword>
<dbReference type="NCBIfam" id="TIGR02937">
    <property type="entry name" value="sigma70-ECF"/>
    <property type="match status" value="1"/>
</dbReference>
<evidence type="ECO:0000259" key="7">
    <source>
        <dbReference type="Pfam" id="PF04545"/>
    </source>
</evidence>
<protein>
    <recommendedName>
        <fullName evidence="9">Sigma-70 family RNA polymerase sigma factor</fullName>
    </recommendedName>
</protein>
<dbReference type="InterPro" id="IPR036388">
    <property type="entry name" value="WH-like_DNA-bd_sf"/>
</dbReference>
<feature type="domain" description="RNA polymerase sigma-70 region 4" evidence="7">
    <location>
        <begin position="142"/>
        <end position="189"/>
    </location>
</feature>
<dbReference type="AlphaFoldDB" id="A0A3B0ULZ6"/>
<gene>
    <name evidence="8" type="ORF">MNBD_CHLOROFLEXI01-1074</name>
</gene>
<dbReference type="GO" id="GO:0006352">
    <property type="term" value="P:DNA-templated transcription initiation"/>
    <property type="evidence" value="ECO:0007669"/>
    <property type="project" value="InterPro"/>
</dbReference>
<dbReference type="Pfam" id="PF04542">
    <property type="entry name" value="Sigma70_r2"/>
    <property type="match status" value="1"/>
</dbReference>
<keyword evidence="4" id="KW-0238">DNA-binding</keyword>
<dbReference type="Gene3D" id="1.10.1740.10">
    <property type="match status" value="1"/>
</dbReference>
<comment type="similarity">
    <text evidence="1">Belongs to the sigma-70 factor family. ECF subfamily.</text>
</comment>
<proteinExistence type="inferred from homology"/>
<feature type="domain" description="RNA polymerase sigma-70 region 2" evidence="6">
    <location>
        <begin position="43"/>
        <end position="110"/>
    </location>
</feature>
<dbReference type="GO" id="GO:0003677">
    <property type="term" value="F:DNA binding"/>
    <property type="evidence" value="ECO:0007669"/>
    <property type="project" value="UniProtKB-KW"/>
</dbReference>
<dbReference type="PANTHER" id="PTHR43133:SF57">
    <property type="entry name" value="RNA POLYMERASE SIGMA-70 FACTOR"/>
    <property type="match status" value="1"/>
</dbReference>
<dbReference type="InterPro" id="IPR013325">
    <property type="entry name" value="RNA_pol_sigma_r2"/>
</dbReference>
<evidence type="ECO:0000256" key="1">
    <source>
        <dbReference type="ARBA" id="ARBA00010641"/>
    </source>
</evidence>
<organism evidence="8">
    <name type="scientific">hydrothermal vent metagenome</name>
    <dbReference type="NCBI Taxonomy" id="652676"/>
    <lineage>
        <taxon>unclassified sequences</taxon>
        <taxon>metagenomes</taxon>
        <taxon>ecological metagenomes</taxon>
    </lineage>
</organism>
<dbReference type="Pfam" id="PF04545">
    <property type="entry name" value="Sigma70_r4"/>
    <property type="match status" value="1"/>
</dbReference>
<dbReference type="InterPro" id="IPR013324">
    <property type="entry name" value="RNA_pol_sigma_r3/r4-like"/>
</dbReference>
<evidence type="ECO:0000256" key="3">
    <source>
        <dbReference type="ARBA" id="ARBA00023082"/>
    </source>
</evidence>
<evidence type="ECO:0000256" key="2">
    <source>
        <dbReference type="ARBA" id="ARBA00023015"/>
    </source>
</evidence>
<evidence type="ECO:0000256" key="4">
    <source>
        <dbReference type="ARBA" id="ARBA00023125"/>
    </source>
</evidence>
<accession>A0A3B0ULZ6</accession>
<dbReference type="Gene3D" id="1.10.10.10">
    <property type="entry name" value="Winged helix-like DNA-binding domain superfamily/Winged helix DNA-binding domain"/>
    <property type="match status" value="1"/>
</dbReference>
<keyword evidence="2" id="KW-0805">Transcription regulation</keyword>
<dbReference type="InterPro" id="IPR039425">
    <property type="entry name" value="RNA_pol_sigma-70-like"/>
</dbReference>
<dbReference type="EMBL" id="UOEU01000330">
    <property type="protein sequence ID" value="VAW32181.1"/>
    <property type="molecule type" value="Genomic_DNA"/>
</dbReference>